<proteinExistence type="predicted"/>
<accession>F0Q1R8</accession>
<dbReference type="KEGG" id="aaa:Acav_3819"/>
<dbReference type="AlphaFoldDB" id="F0Q1R8"/>
<name>F0Q1R8_PARA1</name>
<dbReference type="RefSeq" id="WP_013596188.1">
    <property type="nucleotide sequence ID" value="NC_015138.1"/>
</dbReference>
<dbReference type="HOGENOM" id="CLU_127166_0_0_4"/>
<dbReference type="EMBL" id="CP002521">
    <property type="protein sequence ID" value="ADX47710.1"/>
    <property type="molecule type" value="Genomic_DNA"/>
</dbReference>
<dbReference type="Proteomes" id="UP000002482">
    <property type="component" value="Chromosome"/>
</dbReference>
<evidence type="ECO:0000256" key="1">
    <source>
        <dbReference type="SAM" id="SignalP"/>
    </source>
</evidence>
<dbReference type="GeneID" id="34235836"/>
<dbReference type="Pfam" id="PF13827">
    <property type="entry name" value="DUF4189"/>
    <property type="match status" value="1"/>
</dbReference>
<protein>
    <recommendedName>
        <fullName evidence="2">DUF4189 domain-containing protein</fullName>
    </recommendedName>
</protein>
<evidence type="ECO:0000259" key="2">
    <source>
        <dbReference type="Pfam" id="PF13827"/>
    </source>
</evidence>
<organism evidence="3 4">
    <name type="scientific">Paracidovorax avenae (strain ATCC 19860 / DSM 7227 / CCUG 15838 / JCM 20985 / LMG 2117 / NCPPB 1011)</name>
    <name type="common">Acidovorax avenae</name>
    <dbReference type="NCBI Taxonomy" id="643561"/>
    <lineage>
        <taxon>Bacteria</taxon>
        <taxon>Pseudomonadati</taxon>
        <taxon>Pseudomonadota</taxon>
        <taxon>Betaproteobacteria</taxon>
        <taxon>Burkholderiales</taxon>
        <taxon>Comamonadaceae</taxon>
        <taxon>Paracidovorax</taxon>
    </lineage>
</organism>
<feature type="signal peptide" evidence="1">
    <location>
        <begin position="1"/>
        <end position="22"/>
    </location>
</feature>
<dbReference type="OrthoDB" id="8852781at2"/>
<dbReference type="PROSITE" id="PS51257">
    <property type="entry name" value="PROKAR_LIPOPROTEIN"/>
    <property type="match status" value="1"/>
</dbReference>
<feature type="chain" id="PRO_5003258373" description="DUF4189 domain-containing protein" evidence="1">
    <location>
        <begin position="23"/>
        <end position="162"/>
    </location>
</feature>
<sequence length="162" mass="16685">MNYIKPLSFLTASLLACCGAAAQTACPSGVAPGSALCGPSSDGEAAAPPRPTGEWIKTWGAIATSPSGNGGVSSRQLSEEAARKKALENCRSAGTRDCKVEFVYQNQCVALVHPVQAMGAAFTTAATAEEAVRLGKARCAELGKGECKVAISECSEPVFRKF</sequence>
<gene>
    <name evidence="3" type="ordered locus">Acav_3819</name>
</gene>
<evidence type="ECO:0000313" key="4">
    <source>
        <dbReference type="Proteomes" id="UP000002482"/>
    </source>
</evidence>
<keyword evidence="1" id="KW-0732">Signal</keyword>
<evidence type="ECO:0000313" key="3">
    <source>
        <dbReference type="EMBL" id="ADX47710.1"/>
    </source>
</evidence>
<feature type="domain" description="DUF4189" evidence="2">
    <location>
        <begin position="59"/>
        <end position="154"/>
    </location>
</feature>
<reference evidence="3" key="1">
    <citation type="submission" date="2011-02" db="EMBL/GenBank/DDBJ databases">
        <title>Complete sequence of Acidovorax avenae subsp. avenae ATCC 19860.</title>
        <authorList>
            <consortium name="US DOE Joint Genome Institute"/>
            <person name="Lucas S."/>
            <person name="Copeland A."/>
            <person name="Lapidus A."/>
            <person name="Cheng J.-F."/>
            <person name="Goodwin L."/>
            <person name="Pitluck S."/>
            <person name="Chertkov O."/>
            <person name="Held B."/>
            <person name="Detter J.C."/>
            <person name="Han C."/>
            <person name="Tapia R."/>
            <person name="Land M."/>
            <person name="Hauser L."/>
            <person name="Kyrpides N."/>
            <person name="Ivanova N."/>
            <person name="Ovchinnikova G."/>
            <person name="Pagani I."/>
            <person name="Gordon S."/>
            <person name="Woyke T."/>
        </authorList>
    </citation>
    <scope>NUCLEOTIDE SEQUENCE</scope>
    <source>
        <strain evidence="3">ATCC 19860</strain>
    </source>
</reference>
<keyword evidence="4" id="KW-1185">Reference proteome</keyword>
<dbReference type="InterPro" id="IPR025240">
    <property type="entry name" value="DUF4189"/>
</dbReference>